<dbReference type="RefSeq" id="WP_203770281.1">
    <property type="nucleotide sequence ID" value="NZ_BAAAYJ010000026.1"/>
</dbReference>
<evidence type="ECO:0000313" key="3">
    <source>
        <dbReference type="EMBL" id="GIE50470.1"/>
    </source>
</evidence>
<name>A0A919JJH3_9ACTN</name>
<reference evidence="3" key="1">
    <citation type="submission" date="2021-01" db="EMBL/GenBank/DDBJ databases">
        <title>Whole genome shotgun sequence of Actinoplanes nipponensis NBRC 14063.</title>
        <authorList>
            <person name="Komaki H."/>
            <person name="Tamura T."/>
        </authorList>
    </citation>
    <scope>NUCLEOTIDE SEQUENCE</scope>
    <source>
        <strain evidence="3">NBRC 14063</strain>
    </source>
</reference>
<sequence>MRLPVVLAAVVLVVTFSAGAASASTGLGDGEVRLARTAQDYTYRTYQRHWSVVAVQPAAAADWDLTLRDNAGTTVATSLYGAGRTDFVAVDSNAGRRPLGAYTAAVTAYTPGLYWVQQHTGTDTITLPPVTHHGVTGAGDPDLAFAGLADHDVVSIVDIELSAGESFWATTTTAASSLFLLESDPSAPATFAQGRATAAARQHTQVLDGCTLYTAQVSGRHALVMIGDRSPETHDPTQGQGYALHRVDPSTPASCPQRNFPAPTP</sequence>
<comment type="caution">
    <text evidence="3">The sequence shown here is derived from an EMBL/GenBank/DDBJ whole genome shotgun (WGS) entry which is preliminary data.</text>
</comment>
<evidence type="ECO:0000313" key="4">
    <source>
        <dbReference type="Proteomes" id="UP000647172"/>
    </source>
</evidence>
<feature type="signal peptide" evidence="2">
    <location>
        <begin position="1"/>
        <end position="20"/>
    </location>
</feature>
<keyword evidence="2" id="KW-0732">Signal</keyword>
<dbReference type="AlphaFoldDB" id="A0A919JJH3"/>
<organism evidence="3 4">
    <name type="scientific">Actinoplanes nipponensis</name>
    <dbReference type="NCBI Taxonomy" id="135950"/>
    <lineage>
        <taxon>Bacteria</taxon>
        <taxon>Bacillati</taxon>
        <taxon>Actinomycetota</taxon>
        <taxon>Actinomycetes</taxon>
        <taxon>Micromonosporales</taxon>
        <taxon>Micromonosporaceae</taxon>
        <taxon>Actinoplanes</taxon>
    </lineage>
</organism>
<feature type="region of interest" description="Disordered" evidence="1">
    <location>
        <begin position="229"/>
        <end position="265"/>
    </location>
</feature>
<dbReference type="Proteomes" id="UP000647172">
    <property type="component" value="Unassembled WGS sequence"/>
</dbReference>
<gene>
    <name evidence="3" type="ORF">Ani05nite_40040</name>
</gene>
<accession>A0A919JJH3</accession>
<proteinExistence type="predicted"/>
<keyword evidence="4" id="KW-1185">Reference proteome</keyword>
<evidence type="ECO:0000256" key="1">
    <source>
        <dbReference type="SAM" id="MobiDB-lite"/>
    </source>
</evidence>
<evidence type="ECO:0000256" key="2">
    <source>
        <dbReference type="SAM" id="SignalP"/>
    </source>
</evidence>
<dbReference type="EMBL" id="BOMQ01000049">
    <property type="protein sequence ID" value="GIE50470.1"/>
    <property type="molecule type" value="Genomic_DNA"/>
</dbReference>
<protein>
    <submittedName>
        <fullName evidence="3">Uncharacterized protein</fullName>
    </submittedName>
</protein>
<feature type="chain" id="PRO_5038349636" evidence="2">
    <location>
        <begin position="21"/>
        <end position="265"/>
    </location>
</feature>